<name>A0A5M3TE06_LIMPL</name>
<evidence type="ECO:0000313" key="1">
    <source>
        <dbReference type="EMBL" id="GCE96665.1"/>
    </source>
</evidence>
<accession>A0A5M3TE06</accession>
<dbReference type="GeneID" id="301685445"/>
<reference evidence="1 2" key="1">
    <citation type="journal article" date="2019" name="J Genomics">
        <title>The Draft Genome of a Hydrogen-producing Cyanobacterium, Arthrospira platensis NIES-46.</title>
        <authorList>
            <person name="Suzuki S."/>
            <person name="Yamaguchi H."/>
            <person name="Kawachi M."/>
        </authorList>
    </citation>
    <scope>NUCLEOTIDE SEQUENCE [LARGE SCALE GENOMIC DNA]</scope>
    <source>
        <strain evidence="1 2">NIES-46</strain>
    </source>
</reference>
<dbReference type="Proteomes" id="UP000326169">
    <property type="component" value="Unassembled WGS sequence"/>
</dbReference>
<gene>
    <name evidence="1" type="ORF">NIES46_47370</name>
</gene>
<keyword evidence="2" id="KW-1185">Reference proteome</keyword>
<evidence type="ECO:0000313" key="2">
    <source>
        <dbReference type="Proteomes" id="UP000326169"/>
    </source>
</evidence>
<organism evidence="1 2">
    <name type="scientific">Limnospira platensis NIES-46</name>
    <dbReference type="NCBI Taxonomy" id="1236695"/>
    <lineage>
        <taxon>Bacteria</taxon>
        <taxon>Bacillati</taxon>
        <taxon>Cyanobacteriota</taxon>
        <taxon>Cyanophyceae</taxon>
        <taxon>Oscillatoriophycideae</taxon>
        <taxon>Oscillatoriales</taxon>
        <taxon>Sirenicapillariaceae</taxon>
        <taxon>Limnospira</taxon>
    </lineage>
</organism>
<dbReference type="EMBL" id="BIMW01000223">
    <property type="protein sequence ID" value="GCE96665.1"/>
    <property type="molecule type" value="Genomic_DNA"/>
</dbReference>
<proteinExistence type="predicted"/>
<dbReference type="RefSeq" id="WP_152088746.1">
    <property type="nucleotide sequence ID" value="NZ_BIMW01000223.1"/>
</dbReference>
<comment type="caution">
    <text evidence="1">The sequence shown here is derived from an EMBL/GenBank/DDBJ whole genome shotgun (WGS) entry which is preliminary data.</text>
</comment>
<sequence length="314" mass="34944">MRPTGGGGGGAYYRHIKSGYFQLTAGEEIEIVPATPLLVRREITIQADNPFSIRWVGSDLSLPVFENGFYSDGSDGGIGVLASSPTTQILSIWVRQDTEIDYNIGSEIEDDMPIPDLSIRPFISLDSNINKLPSFISSDSQVNYDDVDTYNRFWGTWTTTEGAVRAWQFDAFLPGKQYVFNITHNLYAYIGNDGISTSVIKEGTNIEILLCPRETMWMAISQVALFSNVLSSHIDIDNLEKWITNRCSVITVPDTGGAFNLTPTLSRYILLFKAEGSFLAPGLGLCRCIYTPNSTDPKQGGEFEITQFLPWEDW</sequence>
<protein>
    <submittedName>
        <fullName evidence="1">Uncharacterized protein</fullName>
    </submittedName>
</protein>